<feature type="transmembrane region" description="Helical" evidence="6">
    <location>
        <begin position="424"/>
        <end position="446"/>
    </location>
</feature>
<evidence type="ECO:0000259" key="7">
    <source>
        <dbReference type="Pfam" id="PF02687"/>
    </source>
</evidence>
<dbReference type="InterPro" id="IPR003838">
    <property type="entry name" value="ABC3_permease_C"/>
</dbReference>
<feature type="transmembrane region" description="Helical" evidence="6">
    <location>
        <begin position="21"/>
        <end position="41"/>
    </location>
</feature>
<comment type="subcellular location">
    <subcellularLocation>
        <location evidence="1">Cell membrane</location>
        <topology evidence="1">Multi-pass membrane protein</topology>
    </subcellularLocation>
</comment>
<dbReference type="Proteomes" id="UP000772618">
    <property type="component" value="Unassembled WGS sequence"/>
</dbReference>
<proteinExistence type="predicted"/>
<organism evidence="9 10">
    <name type="scientific">Chryseosolibacter indicus</name>
    <dbReference type="NCBI Taxonomy" id="2782351"/>
    <lineage>
        <taxon>Bacteria</taxon>
        <taxon>Pseudomonadati</taxon>
        <taxon>Bacteroidota</taxon>
        <taxon>Cytophagia</taxon>
        <taxon>Cytophagales</taxon>
        <taxon>Chryseotaleaceae</taxon>
        <taxon>Chryseosolibacter</taxon>
    </lineage>
</organism>
<feature type="transmembrane region" description="Helical" evidence="6">
    <location>
        <begin position="678"/>
        <end position="703"/>
    </location>
</feature>
<name>A0ABS5W0S9_9BACT</name>
<dbReference type="Pfam" id="PF02687">
    <property type="entry name" value="FtsX"/>
    <property type="match status" value="2"/>
</dbReference>
<feature type="transmembrane region" description="Helical" evidence="6">
    <location>
        <begin position="339"/>
        <end position="361"/>
    </location>
</feature>
<evidence type="ECO:0000313" key="9">
    <source>
        <dbReference type="EMBL" id="MBT1705886.1"/>
    </source>
</evidence>
<keyword evidence="10" id="KW-1185">Reference proteome</keyword>
<accession>A0ABS5W0S9</accession>
<evidence type="ECO:0000256" key="4">
    <source>
        <dbReference type="ARBA" id="ARBA00022989"/>
    </source>
</evidence>
<feature type="domain" description="ABC3 transporter permease C-terminal" evidence="7">
    <location>
        <begin position="682"/>
        <end position="795"/>
    </location>
</feature>
<keyword evidence="4 6" id="KW-1133">Transmembrane helix</keyword>
<evidence type="ECO:0000313" key="10">
    <source>
        <dbReference type="Proteomes" id="UP000772618"/>
    </source>
</evidence>
<dbReference type="RefSeq" id="WP_254156211.1">
    <property type="nucleotide sequence ID" value="NZ_JAHESD010000072.1"/>
</dbReference>
<feature type="transmembrane region" description="Helical" evidence="6">
    <location>
        <begin position="767"/>
        <end position="785"/>
    </location>
</feature>
<feature type="domain" description="ABC3 transporter permease C-terminal" evidence="7">
    <location>
        <begin position="290"/>
        <end position="407"/>
    </location>
</feature>
<dbReference type="InterPro" id="IPR050250">
    <property type="entry name" value="Macrolide_Exporter_MacB"/>
</dbReference>
<keyword evidence="5 6" id="KW-0472">Membrane</keyword>
<feature type="transmembrane region" description="Helical" evidence="6">
    <location>
        <begin position="381"/>
        <end position="403"/>
    </location>
</feature>
<protein>
    <submittedName>
        <fullName evidence="9">ABC transporter permease</fullName>
    </submittedName>
</protein>
<reference evidence="9 10" key="1">
    <citation type="submission" date="2021-05" db="EMBL/GenBank/DDBJ databases">
        <title>A Polyphasic approach of four new species of the genus Ohtaekwangia: Ohtaekwangia histidinii sp. nov., Ohtaekwangia cretensis sp. nov., Ohtaekwangia indiensis sp. nov., Ohtaekwangia reichenbachii sp. nov. from diverse environment.</title>
        <authorList>
            <person name="Octaviana S."/>
        </authorList>
    </citation>
    <scope>NUCLEOTIDE SEQUENCE [LARGE SCALE GENOMIC DNA]</scope>
    <source>
        <strain evidence="9 10">PWU20</strain>
    </source>
</reference>
<evidence type="ECO:0000256" key="5">
    <source>
        <dbReference type="ARBA" id="ARBA00023136"/>
    </source>
</evidence>
<evidence type="ECO:0000259" key="8">
    <source>
        <dbReference type="Pfam" id="PF12704"/>
    </source>
</evidence>
<dbReference type="EMBL" id="JAHESD010000072">
    <property type="protein sequence ID" value="MBT1705886.1"/>
    <property type="molecule type" value="Genomic_DNA"/>
</dbReference>
<gene>
    <name evidence="9" type="ORF">KK060_21525</name>
</gene>
<evidence type="ECO:0000256" key="3">
    <source>
        <dbReference type="ARBA" id="ARBA00022692"/>
    </source>
</evidence>
<evidence type="ECO:0000256" key="2">
    <source>
        <dbReference type="ARBA" id="ARBA00022475"/>
    </source>
</evidence>
<keyword evidence="2" id="KW-1003">Cell membrane</keyword>
<keyword evidence="3 6" id="KW-0812">Transmembrane</keyword>
<dbReference type="Pfam" id="PF12704">
    <property type="entry name" value="MacB_PCD"/>
    <property type="match status" value="1"/>
</dbReference>
<evidence type="ECO:0000256" key="6">
    <source>
        <dbReference type="SAM" id="Phobius"/>
    </source>
</evidence>
<dbReference type="PANTHER" id="PTHR30572">
    <property type="entry name" value="MEMBRANE COMPONENT OF TRANSPORTER-RELATED"/>
    <property type="match status" value="1"/>
</dbReference>
<feature type="transmembrane region" description="Helical" evidence="6">
    <location>
        <begin position="284"/>
        <end position="306"/>
    </location>
</feature>
<feature type="domain" description="MacB-like periplasmic core" evidence="8">
    <location>
        <begin position="20"/>
        <end position="239"/>
    </location>
</feature>
<dbReference type="PANTHER" id="PTHR30572:SF18">
    <property type="entry name" value="ABC-TYPE MACROLIDE FAMILY EXPORT SYSTEM PERMEASE COMPONENT 2"/>
    <property type="match status" value="1"/>
</dbReference>
<evidence type="ECO:0000256" key="1">
    <source>
        <dbReference type="ARBA" id="ARBA00004651"/>
    </source>
</evidence>
<sequence>MIQSYFKIALRSLIRNKGFTAINILGLVLGISFSTMLYTYVRHELSYDSFHQKADRTFRVLTTDNSNPNEVRTFGRTSPPMGPQLMSSFPEVKEMTRLFRLSGQVIVEIGDAKYNERNWFTTSDSNFFDIFDFDLIAGNEKTALAEPFSVILTASTAKKYFSNENPLGKIIKTGAGEVKVTGVIKDIPINSHLQFDLLFSSIRAGEEWERYLNDWQGNGAFTYIVLENGKSIGDVQAKMPEFIAKYWGPGAAVRSTQFQPIQDIYLHAAHVEAGIESAHGEVSYIYIFSSMAVFLLIIAAINYVNLTTSKASLRAKEIGIRKVVGAIKRQLIIQFLTEAFVITLFSMLLSIAAIDLCLPFFNSITGKNFDLTLNTLGEYMPSLLLIALLIGVIAGSYPAFYLSKLKPVIVLKGQPVLAKNSFDFRTALVVFQFTVTLVLIVSILIIGRQIDFIQSKDLGFDKEEMLVIDINSRAVRNQFQVMKNEFLAIPGVREVAVSSQVPGEWKVIDEVHVRTTTGNTTMADSLEIYFMGFDENMLNTYQLQLASGNYFSGRAEVDSLNVLLNESAVKAMNLKSALGSKVQVSAYGVVWEANVIGVLKDFNFQSLHQKIAPMIIGFRTNPIAPIDYFSLKVSGNTQALIEEVSQVHEKFDTRTPIEYHFLSDQLNMFYVSENKAGMIFKMAGILSIIVACLGLLGMAAYHVERRTKELGVRKILGAGPLNLFLMISFSFIRNVFLAFILACPLAWYIMREWLSAFEYRIQIEPSSFILAGVFVLMLVFITVGYQSLKAALHNPIHALRQE</sequence>
<dbReference type="InterPro" id="IPR025857">
    <property type="entry name" value="MacB_PCD"/>
</dbReference>
<feature type="transmembrane region" description="Helical" evidence="6">
    <location>
        <begin position="723"/>
        <end position="747"/>
    </location>
</feature>
<comment type="caution">
    <text evidence="9">The sequence shown here is derived from an EMBL/GenBank/DDBJ whole genome shotgun (WGS) entry which is preliminary data.</text>
</comment>